<keyword evidence="4" id="KW-1185">Reference proteome</keyword>
<keyword evidence="1" id="KW-1133">Transmembrane helix</keyword>
<gene>
    <name evidence="3" type="ORF">THAOC_06676</name>
</gene>
<evidence type="ECO:0000256" key="2">
    <source>
        <dbReference type="SAM" id="SignalP"/>
    </source>
</evidence>
<evidence type="ECO:0000313" key="3">
    <source>
        <dbReference type="EMBL" id="EJK71844.1"/>
    </source>
</evidence>
<feature type="signal peptide" evidence="2">
    <location>
        <begin position="1"/>
        <end position="27"/>
    </location>
</feature>
<dbReference type="AlphaFoldDB" id="K0T3Z3"/>
<dbReference type="OrthoDB" id="10416191at2759"/>
<keyword evidence="1" id="KW-0812">Transmembrane</keyword>
<feature type="transmembrane region" description="Helical" evidence="1">
    <location>
        <begin position="224"/>
        <end position="241"/>
    </location>
</feature>
<name>K0T3Z3_THAOC</name>
<protein>
    <submittedName>
        <fullName evidence="3">Uncharacterized protein</fullName>
    </submittedName>
</protein>
<dbReference type="OMA" id="PKCVEWL"/>
<evidence type="ECO:0000256" key="1">
    <source>
        <dbReference type="SAM" id="Phobius"/>
    </source>
</evidence>
<dbReference type="eggNOG" id="ENOG502T61K">
    <property type="taxonomic scope" value="Eukaryota"/>
</dbReference>
<feature type="transmembrane region" description="Helical" evidence="1">
    <location>
        <begin position="201"/>
        <end position="218"/>
    </location>
</feature>
<dbReference type="EMBL" id="AGNL01006712">
    <property type="protein sequence ID" value="EJK71844.1"/>
    <property type="molecule type" value="Genomic_DNA"/>
</dbReference>
<sequence length="269" mass="30858">MMDRGDYWAWKAALLLAALFTVTPAEAGSLKWGTFLGADWSKGEQRLRSDLSVYIKNMQRMCTKDVEKLCLNDRYINAQASAYSLWTDKNYRRHSYKRWDDVPLGYGHEADACLRHEMELHMTDMAKRIIPKCVEWLQKAQGQYEKMTKREKGNDKREGFVVFSTLFATTISGVVGFMIGIFVKDQNDIFQYHTRSENKKLLMYFSVAVSLPLLVILWASPKLLLLMALAFLIGLCVQYYIERRKEQAYGLVGGSDSGLVFAAIPVNMD</sequence>
<keyword evidence="2" id="KW-0732">Signal</keyword>
<keyword evidence="1" id="KW-0472">Membrane</keyword>
<evidence type="ECO:0000313" key="4">
    <source>
        <dbReference type="Proteomes" id="UP000266841"/>
    </source>
</evidence>
<reference evidence="3 4" key="1">
    <citation type="journal article" date="2012" name="Genome Biol.">
        <title>Genome and low-iron response of an oceanic diatom adapted to chronic iron limitation.</title>
        <authorList>
            <person name="Lommer M."/>
            <person name="Specht M."/>
            <person name="Roy A.S."/>
            <person name="Kraemer L."/>
            <person name="Andreson R."/>
            <person name="Gutowska M.A."/>
            <person name="Wolf J."/>
            <person name="Bergner S.V."/>
            <person name="Schilhabel M.B."/>
            <person name="Klostermeier U.C."/>
            <person name="Beiko R.G."/>
            <person name="Rosenstiel P."/>
            <person name="Hippler M."/>
            <person name="Laroche J."/>
        </authorList>
    </citation>
    <scope>NUCLEOTIDE SEQUENCE [LARGE SCALE GENOMIC DNA]</scope>
    <source>
        <strain evidence="3 4">CCMP1005</strain>
    </source>
</reference>
<proteinExistence type="predicted"/>
<comment type="caution">
    <text evidence="3">The sequence shown here is derived from an EMBL/GenBank/DDBJ whole genome shotgun (WGS) entry which is preliminary data.</text>
</comment>
<accession>K0T3Z3</accession>
<feature type="transmembrane region" description="Helical" evidence="1">
    <location>
        <begin position="160"/>
        <end position="181"/>
    </location>
</feature>
<organism evidence="3 4">
    <name type="scientific">Thalassiosira oceanica</name>
    <name type="common">Marine diatom</name>
    <dbReference type="NCBI Taxonomy" id="159749"/>
    <lineage>
        <taxon>Eukaryota</taxon>
        <taxon>Sar</taxon>
        <taxon>Stramenopiles</taxon>
        <taxon>Ochrophyta</taxon>
        <taxon>Bacillariophyta</taxon>
        <taxon>Coscinodiscophyceae</taxon>
        <taxon>Thalassiosirophycidae</taxon>
        <taxon>Thalassiosirales</taxon>
        <taxon>Thalassiosiraceae</taxon>
        <taxon>Thalassiosira</taxon>
    </lineage>
</organism>
<feature type="chain" id="PRO_5030173130" evidence="2">
    <location>
        <begin position="28"/>
        <end position="269"/>
    </location>
</feature>
<dbReference type="Proteomes" id="UP000266841">
    <property type="component" value="Unassembled WGS sequence"/>
</dbReference>